<name>A0A2V1P840_9RHOB</name>
<feature type="transmembrane region" description="Helical" evidence="1">
    <location>
        <begin position="159"/>
        <end position="177"/>
    </location>
</feature>
<dbReference type="EMBL" id="QETF01000001">
    <property type="protein sequence ID" value="PWG18661.1"/>
    <property type="molecule type" value="Genomic_DNA"/>
</dbReference>
<dbReference type="OrthoDB" id="5354324at2"/>
<evidence type="ECO:0000313" key="3">
    <source>
        <dbReference type="Proteomes" id="UP000245293"/>
    </source>
</evidence>
<evidence type="ECO:0000256" key="1">
    <source>
        <dbReference type="SAM" id="Phobius"/>
    </source>
</evidence>
<accession>A0A2V1P840</accession>
<dbReference type="AlphaFoldDB" id="A0A2V1P840"/>
<dbReference type="RefSeq" id="WP_109385932.1">
    <property type="nucleotide sequence ID" value="NZ_QETF01000001.1"/>
</dbReference>
<dbReference type="InterPro" id="IPR011088">
    <property type="entry name" value="Phage_phiNM3_A0EWY4"/>
</dbReference>
<keyword evidence="1" id="KW-0812">Transmembrane</keyword>
<reference evidence="3" key="1">
    <citation type="submission" date="2018-05" db="EMBL/GenBank/DDBJ databases">
        <authorList>
            <person name="Du Z."/>
            <person name="Wang X."/>
        </authorList>
    </citation>
    <scope>NUCLEOTIDE SEQUENCE [LARGE SCALE GENOMIC DNA]</scope>
    <source>
        <strain evidence="3">WDS4C29</strain>
    </source>
</reference>
<keyword evidence="3" id="KW-1185">Reference proteome</keyword>
<evidence type="ECO:0000313" key="2">
    <source>
        <dbReference type="EMBL" id="PWG18661.1"/>
    </source>
</evidence>
<dbReference type="Proteomes" id="UP000245293">
    <property type="component" value="Unassembled WGS sequence"/>
</dbReference>
<protein>
    <submittedName>
        <fullName evidence="2">DUF1523 domain-containing protein</fullName>
    </submittedName>
</protein>
<dbReference type="Pfam" id="PF07509">
    <property type="entry name" value="DUF1523"/>
    <property type="match status" value="1"/>
</dbReference>
<organism evidence="2 3">
    <name type="scientific">Salibaculum griseiflavum</name>
    <dbReference type="NCBI Taxonomy" id="1914409"/>
    <lineage>
        <taxon>Bacteria</taxon>
        <taxon>Pseudomonadati</taxon>
        <taxon>Pseudomonadota</taxon>
        <taxon>Alphaproteobacteria</taxon>
        <taxon>Rhodobacterales</taxon>
        <taxon>Roseobacteraceae</taxon>
        <taxon>Salibaculum</taxon>
    </lineage>
</organism>
<proteinExistence type="predicted"/>
<gene>
    <name evidence="2" type="ORF">DFK10_01715</name>
</gene>
<keyword evidence="1" id="KW-0472">Membrane</keyword>
<keyword evidence="1" id="KW-1133">Transmembrane helix</keyword>
<comment type="caution">
    <text evidence="2">The sequence shown here is derived from an EMBL/GenBank/DDBJ whole genome shotgun (WGS) entry which is preliminary data.</text>
</comment>
<sequence length="224" mass="26295">MRNFRRAVRITVFLILALWLHYVMPQRDIARVTSTEVVRTDFSALNRIFFAQADTGATDNPSRDLRFINTERKATYLFGLIRGGNQTMVYRNEDTGWIYPPYFKFDSADLQAEAGAAISTAEPYDWVVITHYGWRIRWLSIYPNAVSIRPAPSEEFRPIPWGNIIIYIALIAGALFLRAMWRQFRERTLDPLADRAEDRMDHVQADFAERRGRVRRWLDSWKSK</sequence>